<feature type="domain" description="S1 motif" evidence="6">
    <location>
        <begin position="265"/>
        <end position="332"/>
    </location>
</feature>
<dbReference type="InterPro" id="IPR003107">
    <property type="entry name" value="HAT"/>
</dbReference>
<feature type="compositionally biased region" description="Polar residues" evidence="5">
    <location>
        <begin position="1080"/>
        <end position="1102"/>
    </location>
</feature>
<dbReference type="InterPro" id="IPR008847">
    <property type="entry name" value="Suf"/>
</dbReference>
<feature type="region of interest" description="Disordered" evidence="5">
    <location>
        <begin position="989"/>
        <end position="1126"/>
    </location>
</feature>
<dbReference type="PANTHER" id="PTHR23270">
    <property type="entry name" value="PROGRAMMED CELL DEATH PROTEIN 11 PRE-RRNA PROCESSING PROTEIN RRP5"/>
    <property type="match status" value="1"/>
</dbReference>
<keyword evidence="4" id="KW-0539">Nucleus</keyword>
<dbReference type="InterPro" id="IPR011990">
    <property type="entry name" value="TPR-like_helical_dom_sf"/>
</dbReference>
<evidence type="ECO:0000256" key="4">
    <source>
        <dbReference type="ARBA" id="ARBA00023242"/>
    </source>
</evidence>
<dbReference type="InterPro" id="IPR003029">
    <property type="entry name" value="S1_domain"/>
</dbReference>
<dbReference type="OrthoDB" id="412781at2759"/>
<dbReference type="PROSITE" id="PS50126">
    <property type="entry name" value="S1"/>
    <property type="match status" value="5"/>
</dbReference>
<dbReference type="GO" id="GO:0006364">
    <property type="term" value="P:rRNA processing"/>
    <property type="evidence" value="ECO:0007669"/>
    <property type="project" value="UniProtKB-KW"/>
</dbReference>
<name>A0A9N9SME3_PHACE</name>
<gene>
    <name evidence="7" type="ORF">PHAECO_LOCUS13043</name>
</gene>
<evidence type="ECO:0000256" key="1">
    <source>
        <dbReference type="ARBA" id="ARBA00004604"/>
    </source>
</evidence>
<feature type="domain" description="S1 motif" evidence="6">
    <location>
        <begin position="345"/>
        <end position="421"/>
    </location>
</feature>
<dbReference type="PANTHER" id="PTHR23270:SF10">
    <property type="entry name" value="PROTEIN RRP5 HOMOLOG"/>
    <property type="match status" value="1"/>
</dbReference>
<dbReference type="EMBL" id="OU896715">
    <property type="protein sequence ID" value="CAG9825023.1"/>
    <property type="molecule type" value="Genomic_DNA"/>
</dbReference>
<reference evidence="7" key="1">
    <citation type="submission" date="2022-01" db="EMBL/GenBank/DDBJ databases">
        <authorList>
            <person name="King R."/>
        </authorList>
    </citation>
    <scope>NUCLEOTIDE SEQUENCE</scope>
</reference>
<keyword evidence="2" id="KW-0698">rRNA processing</keyword>
<dbReference type="GO" id="GO:0032040">
    <property type="term" value="C:small-subunit processome"/>
    <property type="evidence" value="ECO:0007669"/>
    <property type="project" value="TreeGrafter"/>
</dbReference>
<feature type="region of interest" description="Disordered" evidence="5">
    <location>
        <begin position="1"/>
        <end position="52"/>
    </location>
</feature>
<dbReference type="Gene3D" id="1.25.40.10">
    <property type="entry name" value="Tetratricopeptide repeat domain"/>
    <property type="match status" value="2"/>
</dbReference>
<keyword evidence="3" id="KW-0677">Repeat</keyword>
<evidence type="ECO:0000313" key="7">
    <source>
        <dbReference type="EMBL" id="CAG9825023.1"/>
    </source>
</evidence>
<dbReference type="InterPro" id="IPR045209">
    <property type="entry name" value="Rrp5"/>
</dbReference>
<comment type="subcellular location">
    <subcellularLocation>
        <location evidence="1">Nucleus</location>
        <location evidence="1">Nucleolus</location>
    </subcellularLocation>
</comment>
<dbReference type="InterPro" id="IPR012340">
    <property type="entry name" value="NA-bd_OB-fold"/>
</dbReference>
<reference evidence="7" key="2">
    <citation type="submission" date="2022-10" db="EMBL/GenBank/DDBJ databases">
        <authorList>
            <consortium name="ENA_rothamsted_submissions"/>
            <consortium name="culmorum"/>
            <person name="King R."/>
        </authorList>
    </citation>
    <scope>NUCLEOTIDE SEQUENCE</scope>
</reference>
<feature type="domain" description="S1 motif" evidence="6">
    <location>
        <begin position="525"/>
        <end position="595"/>
    </location>
</feature>
<dbReference type="SUPFAM" id="SSF50249">
    <property type="entry name" value="Nucleic acid-binding proteins"/>
    <property type="match status" value="4"/>
</dbReference>
<dbReference type="Gene3D" id="2.40.50.140">
    <property type="entry name" value="Nucleic acid-binding proteins"/>
    <property type="match status" value="4"/>
</dbReference>
<evidence type="ECO:0000313" key="8">
    <source>
        <dbReference type="Proteomes" id="UP001153737"/>
    </source>
</evidence>
<dbReference type="GO" id="GO:0003723">
    <property type="term" value="F:RNA binding"/>
    <property type="evidence" value="ECO:0007669"/>
    <property type="project" value="TreeGrafter"/>
</dbReference>
<dbReference type="SMART" id="SM00386">
    <property type="entry name" value="HAT"/>
    <property type="match status" value="5"/>
</dbReference>
<feature type="compositionally biased region" description="Basic residues" evidence="5">
    <location>
        <begin position="36"/>
        <end position="46"/>
    </location>
</feature>
<protein>
    <recommendedName>
        <fullName evidence="6">S1 motif domain-containing protein</fullName>
    </recommendedName>
</protein>
<organism evidence="7 8">
    <name type="scientific">Phaedon cochleariae</name>
    <name type="common">Mustard beetle</name>
    <dbReference type="NCBI Taxonomy" id="80249"/>
    <lineage>
        <taxon>Eukaryota</taxon>
        <taxon>Metazoa</taxon>
        <taxon>Ecdysozoa</taxon>
        <taxon>Arthropoda</taxon>
        <taxon>Hexapoda</taxon>
        <taxon>Insecta</taxon>
        <taxon>Pterygota</taxon>
        <taxon>Neoptera</taxon>
        <taxon>Endopterygota</taxon>
        <taxon>Coleoptera</taxon>
        <taxon>Polyphaga</taxon>
        <taxon>Cucujiformia</taxon>
        <taxon>Chrysomeloidea</taxon>
        <taxon>Chrysomelidae</taxon>
        <taxon>Chrysomelinae</taxon>
        <taxon>Chrysomelini</taxon>
        <taxon>Phaedon</taxon>
    </lineage>
</organism>
<keyword evidence="8" id="KW-1185">Reference proteome</keyword>
<evidence type="ECO:0000259" key="6">
    <source>
        <dbReference type="PROSITE" id="PS50126"/>
    </source>
</evidence>
<dbReference type="Pfam" id="PF05843">
    <property type="entry name" value="Suf"/>
    <property type="match status" value="1"/>
</dbReference>
<dbReference type="SUPFAM" id="SSF48452">
    <property type="entry name" value="TPR-like"/>
    <property type="match status" value="1"/>
</dbReference>
<dbReference type="SMART" id="SM00316">
    <property type="entry name" value="S1"/>
    <property type="match status" value="8"/>
</dbReference>
<evidence type="ECO:0000256" key="3">
    <source>
        <dbReference type="ARBA" id="ARBA00022737"/>
    </source>
</evidence>
<feature type="compositionally biased region" description="Basic and acidic residues" evidence="5">
    <location>
        <begin position="1059"/>
        <end position="1079"/>
    </location>
</feature>
<feature type="domain" description="S1 motif" evidence="6">
    <location>
        <begin position="76"/>
        <end position="160"/>
    </location>
</feature>
<dbReference type="Proteomes" id="UP001153737">
    <property type="component" value="Chromosome 9"/>
</dbReference>
<evidence type="ECO:0000256" key="2">
    <source>
        <dbReference type="ARBA" id="ARBA00022552"/>
    </source>
</evidence>
<accession>A0A9N9SME3</accession>
<feature type="domain" description="S1 motif" evidence="6">
    <location>
        <begin position="439"/>
        <end position="506"/>
    </location>
</feature>
<proteinExistence type="predicted"/>
<evidence type="ECO:0000256" key="5">
    <source>
        <dbReference type="SAM" id="MobiDB-lite"/>
    </source>
</evidence>
<sequence>MTETEEDCFPRGGRRVNTTLKRPKEDDNLFSDRVQKKAKKPKKDKRKGPTETLTEEAFHSSLRIQGNLSYNSLRSNMMILGCIRHISNFSLEVELPGLTFGTINITNISDPFTKYLSACLERNDEDTESILTKMFQIGQFIMVKVVNVEHGEKNVLVECTMNPREIYSERSHSDFKKGLLVWASVQSVLDHGYELNVGVKNCRVFLPSKNVDAEQKLAIGVPLWCTIHKCDSSSAATTMRVSCKEQHLKAGKIEEISSLDHLMPGMQVEILIEKITANGIEGKFLNDYFGFIDESQLKTPSKNLENYQEGKLITAFVMYVDHPTKVTHLTMRNMDIVPTPSHKNGEIISGEVISRAHNGVYLKLSSKEKSFVTNRRLINSLGKNPNLDLSETIRSKFDVGTKHTCRILDYNRLSRVYISTVEQSLIREKIFSPSDLKLGQLVNVVVESVKSDGLVVTTGHTRGFVPNLYISNVKYSETIKKKFKEGYKCKARVLSIDENNLLLTLKQSQVEADNALIDINNANRGDKYTGVVVLTRPTGALVTFYGNIKGWISNKFLEDQESQETPDPTQYFYKGQVVNLWVLGVKNDRVILSLKQPGEFRALAEIRVGQKVQGIVGKIYKDRMEVKSKRGKAIGIVPVNHLGSTLSLCPSLLKTYKPGDEINDLICIDTKSTPNILSRREFLALERNSRLRLRKLEKLIPGNIVRCSYISDCESGINVLPLILDHAENILIRKKDIMESGKQMPKFQKYQSIVGKILEIDHEQKKIRLSIKFTDVFDNSVETTLGLFSQHLTELAHLRRFGRENDWPLCQYGPGERISCKIEKLGDQGGCLVKLPNNSNGLVAPRLCPSNIKIGETMTGVFLSEDFKDNFVEICLKKDVSQKINKAQDGRIRIDNLSSCIVENIIIKSYSALVVLKQENGNKQLVYIPMFLHENDFEGCKAYYEKSKLKICICGKVGDYLIGISKKLFLTLDKTKALISKEKALRQEKHSSKLANIDTKNNPNQTSNDSEPEHSENESSSNDSAVELLDDFNSDPGITESEEEAESDSKINTGATIKSKKDETRPAKRKSEIDSETPAKKQSNSDSETSLGFTGITSSFFQPESRTEADTSSDEEDETEVVKKKKKKLSAKERAELARLEEERISKIEKELADLNSTPQSADQFDRLLLANPNSSELWTKYIAFHTAATEFEKAKTVAKRALESIKLTLVDERFNIWLALLNLENMFGTKESFDQIFEEAVRHNDSLQVYLKVVQMLADGGKLLDMEEKAKKCRNKHKQEPTMWLELAKTYYSIGRFKDARNLKDAALKSIQDKKTQLEIIVRFAIMEFRFGEEEQGAAVFETILSSDPRKVNIWTTYVDQLIKKNRIENARRVLERAVSQRLPLKSMRTLFAKFRMFEEQHGSPESLEAVKERAKEFVTKFANKQ</sequence>
<dbReference type="Pfam" id="PF00575">
    <property type="entry name" value="S1"/>
    <property type="match status" value="1"/>
</dbReference>